<protein>
    <recommendedName>
        <fullName evidence="3">ATPase</fullName>
    </recommendedName>
</protein>
<dbReference type="OrthoDB" id="835620at2"/>
<dbReference type="RefSeq" id="WP_041496598.1">
    <property type="nucleotide sequence ID" value="NZ_AP014548.1"/>
</dbReference>
<dbReference type="HOGENOM" id="CLU_105794_0_0_10"/>
<dbReference type="SUPFAM" id="SSF52540">
    <property type="entry name" value="P-loop containing nucleoside triphosphate hydrolases"/>
    <property type="match status" value="1"/>
</dbReference>
<dbReference type="Gene3D" id="3.40.50.300">
    <property type="entry name" value="P-loop containing nucleotide triphosphate hydrolases"/>
    <property type="match status" value="1"/>
</dbReference>
<sequence length="250" mass="28391">MTNLATTFNPNTPHIIYEGGLEYRLGTLEGNLIQYDFAKVVKYLGVKGKLLFGKDFKLYDEDKELLLKLASYFVGDESSCSKYDLEVSKGLLLTGPVGCGKTTLMRLLPHLTPHRRAYEFMPCRNITFGFNHLGHKIIEDYATTKPYCFDDLGVEQTGKHFGQDCNVMGEILISRYEIFKNLTPHNNSPSGGLKWTRGQGARGLKGSLTHVTTNLNADELQEKYGERVRSRMREMFNLISFDENSVDKRK</sequence>
<organism evidence="1 2">
    <name type="scientific">Nonlabens marinus S1-08</name>
    <dbReference type="NCBI Taxonomy" id="1454201"/>
    <lineage>
        <taxon>Bacteria</taxon>
        <taxon>Pseudomonadati</taxon>
        <taxon>Bacteroidota</taxon>
        <taxon>Flavobacteriia</taxon>
        <taxon>Flavobacteriales</taxon>
        <taxon>Flavobacteriaceae</taxon>
        <taxon>Nonlabens</taxon>
    </lineage>
</organism>
<evidence type="ECO:0000313" key="1">
    <source>
        <dbReference type="EMBL" id="BAO56115.1"/>
    </source>
</evidence>
<gene>
    <name evidence="1" type="ORF">NMS_2106</name>
</gene>
<evidence type="ECO:0008006" key="3">
    <source>
        <dbReference type="Google" id="ProtNLM"/>
    </source>
</evidence>
<proteinExistence type="predicted"/>
<dbReference type="AlphaFoldDB" id="W8VSB1"/>
<evidence type="ECO:0000313" key="2">
    <source>
        <dbReference type="Proteomes" id="UP000031760"/>
    </source>
</evidence>
<reference evidence="1 2" key="1">
    <citation type="journal article" date="2014" name="Proc. Natl. Acad. Sci. U.S.A.">
        <title>Functional characterization of flavobacteria rhodopsins reveals a unique class of light-driven chloride pump in bacteria.</title>
        <authorList>
            <person name="Yoshizawa S."/>
            <person name="Kumagai Y."/>
            <person name="Kim H."/>
            <person name="Ogura Y."/>
            <person name="Hayashi T."/>
            <person name="Iwasaki W."/>
            <person name="DeLong E.F."/>
            <person name="Kogure K."/>
        </authorList>
    </citation>
    <scope>NUCLEOTIDE SEQUENCE [LARGE SCALE GENOMIC DNA]</scope>
    <source>
        <strain evidence="1 2">S1-08</strain>
    </source>
</reference>
<dbReference type="EMBL" id="AP014548">
    <property type="protein sequence ID" value="BAO56115.1"/>
    <property type="molecule type" value="Genomic_DNA"/>
</dbReference>
<dbReference type="Proteomes" id="UP000031760">
    <property type="component" value="Chromosome"/>
</dbReference>
<name>W8VSB1_9FLAO</name>
<dbReference type="InterPro" id="IPR027417">
    <property type="entry name" value="P-loop_NTPase"/>
</dbReference>
<accession>W8VSB1</accession>
<dbReference type="STRING" id="1454201.NMS_2106"/>
<dbReference type="KEGG" id="nmf:NMS_2106"/>
<keyword evidence="2" id="KW-1185">Reference proteome</keyword>